<reference evidence="2" key="1">
    <citation type="journal article" date="2014" name="Front. Microbiol.">
        <title>High frequency of phylogenetically diverse reductive dehalogenase-homologous genes in deep subseafloor sedimentary metagenomes.</title>
        <authorList>
            <person name="Kawai M."/>
            <person name="Futagami T."/>
            <person name="Toyoda A."/>
            <person name="Takaki Y."/>
            <person name="Nishi S."/>
            <person name="Hori S."/>
            <person name="Arai W."/>
            <person name="Tsubouchi T."/>
            <person name="Morono Y."/>
            <person name="Uchiyama I."/>
            <person name="Ito T."/>
            <person name="Fujiyama A."/>
            <person name="Inagaki F."/>
            <person name="Takami H."/>
        </authorList>
    </citation>
    <scope>NUCLEOTIDE SEQUENCE</scope>
    <source>
        <strain evidence="2">Expedition CK06-06</strain>
    </source>
</reference>
<feature type="domain" description="Glycosyl transferase family 1" evidence="1">
    <location>
        <begin position="189"/>
        <end position="340"/>
    </location>
</feature>
<dbReference type="InterPro" id="IPR001296">
    <property type="entry name" value="Glyco_trans_1"/>
</dbReference>
<evidence type="ECO:0000259" key="1">
    <source>
        <dbReference type="Pfam" id="PF00534"/>
    </source>
</evidence>
<accession>X0RZV7</accession>
<dbReference type="Gene3D" id="3.40.50.2000">
    <property type="entry name" value="Glycogen Phosphorylase B"/>
    <property type="match status" value="2"/>
</dbReference>
<protein>
    <recommendedName>
        <fullName evidence="1">Glycosyl transferase family 1 domain-containing protein</fullName>
    </recommendedName>
</protein>
<dbReference type="SUPFAM" id="SSF53756">
    <property type="entry name" value="UDP-Glycosyltransferase/glycogen phosphorylase"/>
    <property type="match status" value="1"/>
</dbReference>
<dbReference type="Pfam" id="PF00534">
    <property type="entry name" value="Glycos_transf_1"/>
    <property type="match status" value="1"/>
</dbReference>
<dbReference type="PANTHER" id="PTHR12526:SF584">
    <property type="entry name" value="GLYCOSYLTRANSFERASE"/>
    <property type="match status" value="1"/>
</dbReference>
<dbReference type="GO" id="GO:0016757">
    <property type="term" value="F:glycosyltransferase activity"/>
    <property type="evidence" value="ECO:0007669"/>
    <property type="project" value="InterPro"/>
</dbReference>
<dbReference type="PANTHER" id="PTHR12526">
    <property type="entry name" value="GLYCOSYLTRANSFERASE"/>
    <property type="match status" value="1"/>
</dbReference>
<evidence type="ECO:0000313" key="2">
    <source>
        <dbReference type="EMBL" id="GAF74323.1"/>
    </source>
</evidence>
<organism evidence="2">
    <name type="scientific">marine sediment metagenome</name>
    <dbReference type="NCBI Taxonomy" id="412755"/>
    <lineage>
        <taxon>unclassified sequences</taxon>
        <taxon>metagenomes</taxon>
        <taxon>ecological metagenomes</taxon>
    </lineage>
</organism>
<name>X0RZV7_9ZZZZ</name>
<gene>
    <name evidence="2" type="ORF">S01H1_05545</name>
</gene>
<proteinExistence type="predicted"/>
<comment type="caution">
    <text evidence="2">The sequence shown here is derived from an EMBL/GenBank/DDBJ whole genome shotgun (WGS) entry which is preliminary data.</text>
</comment>
<dbReference type="EMBL" id="BARS01002886">
    <property type="protein sequence ID" value="GAF74323.1"/>
    <property type="molecule type" value="Genomic_DNA"/>
</dbReference>
<sequence>MRIAFIGARGVPHGYCSTEQIALQVGKRLVARGHDFTVYCRSNLFKDRSPTYEGIRRIFLPTIEHKIFGQLIHGLLAGVHSIFCDYDVMHFQCLTNTYQSILPWLLRRNIVFNVNGQEWENPKWPKILRHIFFKSTVYITLAMCKEIITDAKGMYDIYVERYKRPSTIIEYGAEIIQSTNPTILEQYNLSSKQYYFVAARMVPSNQIDVIVKAFKRSGSSKILAIAGGGDCRSEFYQSLKRNAGNQVKFLGLISDQGHIDNLYANAYAYLHGASLGGVNSALIRPLGAGCPALVFDTPFNREVLEMNDKKSCGVLWKNLDELAQGIRYFDNNSNLVKELSRLGIIQIKRNFTWDLVADQYEVFYKGFIERWPVEKVRREVAAQKEKYFFDDQ</sequence>
<dbReference type="AlphaFoldDB" id="X0RZV7"/>